<evidence type="ECO:0000256" key="8">
    <source>
        <dbReference type="ARBA" id="ARBA00022801"/>
    </source>
</evidence>
<feature type="chain" id="PRO_5021285223" description="serine-type D-Ala-D-Ala carboxypeptidase" evidence="17">
    <location>
        <begin position="27"/>
        <end position="451"/>
    </location>
</feature>
<keyword evidence="5 19" id="KW-0121">Carboxypeptidase</keyword>
<keyword evidence="16" id="KW-1133">Transmembrane helix</keyword>
<evidence type="ECO:0000256" key="3">
    <source>
        <dbReference type="ARBA" id="ARBA00007164"/>
    </source>
</evidence>
<comment type="pathway">
    <text evidence="2">Cell wall biogenesis; peptidoglycan biosynthesis.</text>
</comment>
<feature type="active site" description="Acyl-ester intermediate" evidence="13">
    <location>
        <position position="64"/>
    </location>
</feature>
<evidence type="ECO:0000256" key="10">
    <source>
        <dbReference type="ARBA" id="ARBA00022984"/>
    </source>
</evidence>
<evidence type="ECO:0000256" key="14">
    <source>
        <dbReference type="PIRSR" id="PIRSR618044-2"/>
    </source>
</evidence>
<evidence type="ECO:0000256" key="12">
    <source>
        <dbReference type="ARBA" id="ARBA00034000"/>
    </source>
</evidence>
<protein>
    <recommendedName>
        <fullName evidence="4">serine-type D-Ala-D-Ala carboxypeptidase</fullName>
        <ecNumber evidence="4">3.4.16.4</ecNumber>
    </recommendedName>
</protein>
<keyword evidence="6" id="KW-0645">Protease</keyword>
<gene>
    <name evidence="19" type="primary">dacA</name>
    <name evidence="19" type="ORF">CAGA_20710</name>
</gene>
<keyword evidence="9" id="KW-0133">Cell shape</keyword>
<evidence type="ECO:0000256" key="9">
    <source>
        <dbReference type="ARBA" id="ARBA00022960"/>
    </source>
</evidence>
<dbReference type="Proteomes" id="UP000297714">
    <property type="component" value="Unassembled WGS sequence"/>
</dbReference>
<feature type="active site" evidence="13">
    <location>
        <position position="125"/>
    </location>
</feature>
<dbReference type="PANTHER" id="PTHR21581">
    <property type="entry name" value="D-ALANYL-D-ALANINE CARBOXYPEPTIDASE"/>
    <property type="match status" value="1"/>
</dbReference>
<dbReference type="SUPFAM" id="SSF69189">
    <property type="entry name" value="Penicillin-binding protein associated domain"/>
    <property type="match status" value="1"/>
</dbReference>
<dbReference type="Pfam" id="PF00768">
    <property type="entry name" value="Peptidase_S11"/>
    <property type="match status" value="1"/>
</dbReference>
<dbReference type="SUPFAM" id="SSF56601">
    <property type="entry name" value="beta-lactamase/transpeptidase-like"/>
    <property type="match status" value="1"/>
</dbReference>
<comment type="caution">
    <text evidence="19">The sequence shown here is derived from an EMBL/GenBank/DDBJ whole genome shotgun (WGS) entry which is preliminary data.</text>
</comment>
<dbReference type="GO" id="GO:0006508">
    <property type="term" value="P:proteolysis"/>
    <property type="evidence" value="ECO:0007669"/>
    <property type="project" value="UniProtKB-KW"/>
</dbReference>
<evidence type="ECO:0000313" key="19">
    <source>
        <dbReference type="EMBL" id="TGJ75864.1"/>
    </source>
</evidence>
<dbReference type="InterPro" id="IPR012338">
    <property type="entry name" value="Beta-lactam/transpept-like"/>
</dbReference>
<sequence>MKKKLLKASACLLTFLLLLTPVTAHAATFNIGFKTNCEAIELVNLDTDTAVYEKNPDMRREPASLTKIMTFIVVSEQIKDLDGTKITVSKEVVDKLLGTGSSLSGIKEDDQLTAFQLLNCMLVPSGNDAALVLADYVGKGDVDAFVDLMNQKAKALGCTGTHFANPHGLHDENHYTTARDLYKITKYAMSLPHFTEITSQTRYTYKPVGGPNADKARTLSTTNYLIDRNALGGQYYYRYARGIKTGHHDQSGYCLVSTATADGYTYLCVALGAPDVTASGKEIKTRGEMLDTAALFRWAFRNLELKSILSTGDSVGEVKLKDAWNKDKLLLVAEKNYSAMLPSNVSASSVIITKNIPDTISAPVKKGQVIGTATLSYANQPLTTINLVAAESVERSELLHSANTVKSILTSVWFIVVASIIVLLVIIYIILALIYNRKKKNLRRVKKYRNM</sequence>
<dbReference type="GO" id="GO:0071555">
    <property type="term" value="P:cell wall organization"/>
    <property type="evidence" value="ECO:0007669"/>
    <property type="project" value="UniProtKB-KW"/>
</dbReference>
<dbReference type="GO" id="GO:0009002">
    <property type="term" value="F:serine-type D-Ala-D-Ala carboxypeptidase activity"/>
    <property type="evidence" value="ECO:0007669"/>
    <property type="project" value="UniProtKB-EC"/>
</dbReference>
<dbReference type="Gene3D" id="3.40.710.10">
    <property type="entry name" value="DD-peptidase/beta-lactamase superfamily"/>
    <property type="match status" value="1"/>
</dbReference>
<dbReference type="InterPro" id="IPR037167">
    <property type="entry name" value="Peptidase_S11_C_sf"/>
</dbReference>
<evidence type="ECO:0000256" key="6">
    <source>
        <dbReference type="ARBA" id="ARBA00022670"/>
    </source>
</evidence>
<keyword evidence="20" id="KW-1185">Reference proteome</keyword>
<keyword evidence="10" id="KW-0573">Peptidoglycan synthesis</keyword>
<dbReference type="EMBL" id="SRMQ01000010">
    <property type="protein sequence ID" value="TGJ75864.1"/>
    <property type="molecule type" value="Genomic_DNA"/>
</dbReference>
<dbReference type="Gene3D" id="2.60.410.10">
    <property type="entry name" value="D-Ala-D-Ala carboxypeptidase, C-terminal domain"/>
    <property type="match status" value="1"/>
</dbReference>
<accession>A0A4Z0XWV3</accession>
<feature type="binding site" evidence="14">
    <location>
        <position position="244"/>
    </location>
    <ligand>
        <name>substrate</name>
    </ligand>
</feature>
<evidence type="ECO:0000256" key="16">
    <source>
        <dbReference type="SAM" id="Phobius"/>
    </source>
</evidence>
<evidence type="ECO:0000256" key="2">
    <source>
        <dbReference type="ARBA" id="ARBA00004752"/>
    </source>
</evidence>
<keyword evidence="16" id="KW-0812">Transmembrane</keyword>
<dbReference type="RefSeq" id="WP_135660496.1">
    <property type="nucleotide sequence ID" value="NZ_JAJUFJ010000009.1"/>
</dbReference>
<dbReference type="GO" id="GO:0008360">
    <property type="term" value="P:regulation of cell shape"/>
    <property type="evidence" value="ECO:0007669"/>
    <property type="project" value="UniProtKB-KW"/>
</dbReference>
<evidence type="ECO:0000256" key="7">
    <source>
        <dbReference type="ARBA" id="ARBA00022729"/>
    </source>
</evidence>
<name>A0A4Z0XWV3_9FIRM</name>
<evidence type="ECO:0000256" key="13">
    <source>
        <dbReference type="PIRSR" id="PIRSR618044-1"/>
    </source>
</evidence>
<keyword evidence="11" id="KW-0961">Cell wall biogenesis/degradation</keyword>
<dbReference type="SMART" id="SM00936">
    <property type="entry name" value="PBP5_C"/>
    <property type="match status" value="1"/>
</dbReference>
<reference evidence="19 20" key="1">
    <citation type="submission" date="2019-04" db="EMBL/GenBank/DDBJ databases">
        <authorList>
            <person name="Poehlein A."/>
            <person name="Bengelsdorf F.R."/>
            <person name="Duerre P."/>
            <person name="Daniel R."/>
        </authorList>
    </citation>
    <scope>NUCLEOTIDE SEQUENCE [LARGE SCALE GENOMIC DNA]</scope>
    <source>
        <strain evidence="19 20">BS-1</strain>
    </source>
</reference>
<keyword evidence="16" id="KW-0472">Membrane</keyword>
<dbReference type="GO" id="GO:0009252">
    <property type="term" value="P:peptidoglycan biosynthetic process"/>
    <property type="evidence" value="ECO:0007669"/>
    <property type="project" value="UniProtKB-UniPathway"/>
</dbReference>
<dbReference type="InterPro" id="IPR012907">
    <property type="entry name" value="Peptidase_S11_C"/>
</dbReference>
<evidence type="ECO:0000256" key="17">
    <source>
        <dbReference type="SAM" id="SignalP"/>
    </source>
</evidence>
<evidence type="ECO:0000256" key="15">
    <source>
        <dbReference type="RuleBase" id="RU004016"/>
    </source>
</evidence>
<keyword evidence="7 17" id="KW-0732">Signal</keyword>
<evidence type="ECO:0000313" key="20">
    <source>
        <dbReference type="Proteomes" id="UP000297714"/>
    </source>
</evidence>
<evidence type="ECO:0000256" key="1">
    <source>
        <dbReference type="ARBA" id="ARBA00003217"/>
    </source>
</evidence>
<evidence type="ECO:0000259" key="18">
    <source>
        <dbReference type="SMART" id="SM00936"/>
    </source>
</evidence>
<feature type="active site" description="Proton acceptor" evidence="13">
    <location>
        <position position="67"/>
    </location>
</feature>
<dbReference type="InterPro" id="IPR018044">
    <property type="entry name" value="Peptidase_S11"/>
</dbReference>
<proteinExistence type="inferred from homology"/>
<comment type="similarity">
    <text evidence="3 15">Belongs to the peptidase S11 family.</text>
</comment>
<dbReference type="InterPro" id="IPR015956">
    <property type="entry name" value="Peniciliin-bd_prot_C_sf"/>
</dbReference>
<dbReference type="PRINTS" id="PR00725">
    <property type="entry name" value="DADACBPTASE1"/>
</dbReference>
<feature type="signal peptide" evidence="17">
    <location>
        <begin position="1"/>
        <end position="26"/>
    </location>
</feature>
<evidence type="ECO:0000256" key="5">
    <source>
        <dbReference type="ARBA" id="ARBA00022645"/>
    </source>
</evidence>
<feature type="transmembrane region" description="Helical" evidence="16">
    <location>
        <begin position="412"/>
        <end position="435"/>
    </location>
</feature>
<dbReference type="OrthoDB" id="9791132at2"/>
<dbReference type="EC" id="3.4.16.4" evidence="4"/>
<comment type="catalytic activity">
    <reaction evidence="12">
        <text>Preferential cleavage: (Ac)2-L-Lys-D-Ala-|-D-Ala. Also transpeptidation of peptidyl-alanyl moieties that are N-acyl substituents of D-alanine.</text>
        <dbReference type="EC" id="3.4.16.4"/>
    </reaction>
</comment>
<comment type="function">
    <text evidence="1">Removes C-terminal D-alanyl residues from sugar-peptide cell wall precursors.</text>
</comment>
<evidence type="ECO:0000256" key="11">
    <source>
        <dbReference type="ARBA" id="ARBA00023316"/>
    </source>
</evidence>
<feature type="domain" description="Peptidase S11 D-Ala-D-Ala carboxypeptidase A C-terminal" evidence="18">
    <location>
        <begin position="303"/>
        <end position="395"/>
    </location>
</feature>
<dbReference type="PANTHER" id="PTHR21581:SF6">
    <property type="entry name" value="TRAFFICKING PROTEIN PARTICLE COMPLEX SUBUNIT 12"/>
    <property type="match status" value="1"/>
</dbReference>
<organism evidence="19 20">
    <name type="scientific">Caproiciproducens galactitolivorans</name>
    <dbReference type="NCBI Taxonomy" id="642589"/>
    <lineage>
        <taxon>Bacteria</taxon>
        <taxon>Bacillati</taxon>
        <taxon>Bacillota</taxon>
        <taxon>Clostridia</taxon>
        <taxon>Eubacteriales</taxon>
        <taxon>Acutalibacteraceae</taxon>
        <taxon>Caproiciproducens</taxon>
    </lineage>
</organism>
<dbReference type="AlphaFoldDB" id="A0A4Z0XWV3"/>
<dbReference type="UniPathway" id="UPA00219"/>
<keyword evidence="8 19" id="KW-0378">Hydrolase</keyword>
<evidence type="ECO:0000256" key="4">
    <source>
        <dbReference type="ARBA" id="ARBA00012448"/>
    </source>
</evidence>
<dbReference type="Pfam" id="PF07943">
    <property type="entry name" value="PBP5_C"/>
    <property type="match status" value="1"/>
</dbReference>
<dbReference type="InterPro" id="IPR001967">
    <property type="entry name" value="Peptidase_S11_N"/>
</dbReference>